<sequence>LGCTELPIRQKKSCSMCCAADIYMYGYNKRIHVSVGTHKHKRDSMNKIKCSICGKP</sequence>
<comment type="caution">
    <text evidence="1">The sequence shown here is derived from an EMBL/GenBank/DDBJ whole genome shotgun (WGS) entry which is preliminary data.</text>
</comment>
<evidence type="ECO:0000313" key="1">
    <source>
        <dbReference type="EMBL" id="CAG8839745.1"/>
    </source>
</evidence>
<gene>
    <name evidence="1" type="ORF">CPELLU_LOCUS21912</name>
</gene>
<dbReference type="EMBL" id="CAJVQA010088122">
    <property type="protein sequence ID" value="CAG8839745.1"/>
    <property type="molecule type" value="Genomic_DNA"/>
</dbReference>
<reference evidence="1" key="1">
    <citation type="submission" date="2021-06" db="EMBL/GenBank/DDBJ databases">
        <authorList>
            <person name="Kallberg Y."/>
            <person name="Tangrot J."/>
            <person name="Rosling A."/>
        </authorList>
    </citation>
    <scope>NUCLEOTIDE SEQUENCE</scope>
    <source>
        <strain evidence="1">FL966</strain>
    </source>
</reference>
<dbReference type="AlphaFoldDB" id="A0A9N9PDY7"/>
<feature type="non-terminal residue" evidence="1">
    <location>
        <position position="56"/>
    </location>
</feature>
<evidence type="ECO:0000313" key="2">
    <source>
        <dbReference type="Proteomes" id="UP000789759"/>
    </source>
</evidence>
<keyword evidence="2" id="KW-1185">Reference proteome</keyword>
<name>A0A9N9PDY7_9GLOM</name>
<accession>A0A9N9PDY7</accession>
<feature type="non-terminal residue" evidence="1">
    <location>
        <position position="1"/>
    </location>
</feature>
<organism evidence="1 2">
    <name type="scientific">Cetraspora pellucida</name>
    <dbReference type="NCBI Taxonomy" id="1433469"/>
    <lineage>
        <taxon>Eukaryota</taxon>
        <taxon>Fungi</taxon>
        <taxon>Fungi incertae sedis</taxon>
        <taxon>Mucoromycota</taxon>
        <taxon>Glomeromycotina</taxon>
        <taxon>Glomeromycetes</taxon>
        <taxon>Diversisporales</taxon>
        <taxon>Gigasporaceae</taxon>
        <taxon>Cetraspora</taxon>
    </lineage>
</organism>
<proteinExistence type="predicted"/>
<dbReference type="Proteomes" id="UP000789759">
    <property type="component" value="Unassembled WGS sequence"/>
</dbReference>
<protein>
    <submittedName>
        <fullName evidence="1">120_t:CDS:1</fullName>
    </submittedName>
</protein>